<comment type="caution">
    <text evidence="3">The sequence shown here is derived from an EMBL/GenBank/DDBJ whole genome shotgun (WGS) entry which is preliminary data.</text>
</comment>
<evidence type="ECO:0000313" key="3">
    <source>
        <dbReference type="EMBL" id="KAJ1686955.1"/>
    </source>
</evidence>
<dbReference type="OrthoDB" id="1919921at2759"/>
<evidence type="ECO:0000256" key="2">
    <source>
        <dbReference type="SAM" id="MobiDB-lite"/>
    </source>
</evidence>
<dbReference type="PANTHER" id="PTHR36765">
    <property type="entry name" value="EXPRESSED PROTEIN"/>
    <property type="match status" value="1"/>
</dbReference>
<evidence type="ECO:0000256" key="1">
    <source>
        <dbReference type="SAM" id="Coils"/>
    </source>
</evidence>
<name>A0A9Q0HIJ2_9POAL</name>
<feature type="region of interest" description="Disordered" evidence="2">
    <location>
        <begin position="29"/>
        <end position="61"/>
    </location>
</feature>
<keyword evidence="4" id="KW-1185">Reference proteome</keyword>
<dbReference type="EMBL" id="JAMQYH010000005">
    <property type="protein sequence ID" value="KAJ1686955.1"/>
    <property type="molecule type" value="Genomic_DNA"/>
</dbReference>
<protein>
    <submittedName>
        <fullName evidence="3">Uncharacterized protein</fullName>
    </submittedName>
</protein>
<gene>
    <name evidence="3" type="ORF">LUZ63_018345</name>
</gene>
<accession>A0A9Q0HIJ2</accession>
<dbReference type="Proteomes" id="UP001151287">
    <property type="component" value="Unassembled WGS sequence"/>
</dbReference>
<dbReference type="AlphaFoldDB" id="A0A9Q0HIJ2"/>
<dbReference type="PANTHER" id="PTHR36765:SF1">
    <property type="entry name" value="EXPRESSED PROTEIN"/>
    <property type="match status" value="1"/>
</dbReference>
<reference evidence="3" key="1">
    <citation type="journal article" date="2022" name="Cell">
        <title>Repeat-based holocentromeres influence genome architecture and karyotype evolution.</title>
        <authorList>
            <person name="Hofstatter P.G."/>
            <person name="Thangavel G."/>
            <person name="Lux T."/>
            <person name="Neumann P."/>
            <person name="Vondrak T."/>
            <person name="Novak P."/>
            <person name="Zhang M."/>
            <person name="Costa L."/>
            <person name="Castellani M."/>
            <person name="Scott A."/>
            <person name="Toegelov H."/>
            <person name="Fuchs J."/>
            <person name="Mata-Sucre Y."/>
            <person name="Dias Y."/>
            <person name="Vanzela A.L.L."/>
            <person name="Huettel B."/>
            <person name="Almeida C.C.S."/>
            <person name="Simkova H."/>
            <person name="Souza G."/>
            <person name="Pedrosa-Harand A."/>
            <person name="Macas J."/>
            <person name="Mayer K.F.X."/>
            <person name="Houben A."/>
            <person name="Marques A."/>
        </authorList>
    </citation>
    <scope>NUCLEOTIDE SEQUENCE</scope>
    <source>
        <strain evidence="3">RhyBre1mFocal</strain>
    </source>
</reference>
<evidence type="ECO:0000313" key="4">
    <source>
        <dbReference type="Proteomes" id="UP001151287"/>
    </source>
</evidence>
<sequence length="234" mass="25773">MGGGSPARSSSDEDGDAEWRAAIDSIASFGFGVPQSNGSSSSKRESRDADSDEEPSQKSGLKLYQIKAQKLLDEYLEKNLQVVRMPDPHVNEDSSWGGGVIRLFSKAPRGITLKEDTKIVQNKRPRIIPGEETDEKSKKFKRQISSVTVDGTWVIALAREACEKSLARYNAKEAAAKEKAKREEERVSELKKIRGEMWLPSIAKQMQGQVLGNSGSANLSLPPLQIRRMLGGNE</sequence>
<feature type="coiled-coil region" evidence="1">
    <location>
        <begin position="159"/>
        <end position="193"/>
    </location>
</feature>
<organism evidence="3 4">
    <name type="scientific">Rhynchospora breviuscula</name>
    <dbReference type="NCBI Taxonomy" id="2022672"/>
    <lineage>
        <taxon>Eukaryota</taxon>
        <taxon>Viridiplantae</taxon>
        <taxon>Streptophyta</taxon>
        <taxon>Embryophyta</taxon>
        <taxon>Tracheophyta</taxon>
        <taxon>Spermatophyta</taxon>
        <taxon>Magnoliopsida</taxon>
        <taxon>Liliopsida</taxon>
        <taxon>Poales</taxon>
        <taxon>Cyperaceae</taxon>
        <taxon>Cyperoideae</taxon>
        <taxon>Rhynchosporeae</taxon>
        <taxon>Rhynchospora</taxon>
    </lineage>
</organism>
<keyword evidence="1" id="KW-0175">Coiled coil</keyword>
<proteinExistence type="predicted"/>